<dbReference type="AlphaFoldDB" id="A0A2A2IGR1"/>
<comment type="caution">
    <text evidence="1">The sequence shown here is derived from an EMBL/GenBank/DDBJ whole genome shotgun (WGS) entry which is preliminary data.</text>
</comment>
<dbReference type="RefSeq" id="WP_095654932.1">
    <property type="nucleotide sequence ID" value="NZ_NPOA01000004.1"/>
</dbReference>
<gene>
    <name evidence="1" type="ORF">CIL05_07620</name>
</gene>
<keyword evidence="2" id="KW-1185">Reference proteome</keyword>
<dbReference type="Proteomes" id="UP000218887">
    <property type="component" value="Unassembled WGS sequence"/>
</dbReference>
<reference evidence="1 2" key="1">
    <citation type="submission" date="2017-08" db="EMBL/GenBank/DDBJ databases">
        <title>Virgibacillus indicus sp. nov. and Virgibacillus profoundi sp. nov, two moderately halophilic bacteria isolated from marine sediment by using the Microfluidic Streak Plate.</title>
        <authorList>
            <person name="Xu B."/>
            <person name="Hu B."/>
            <person name="Wang J."/>
            <person name="Zhu Y."/>
            <person name="Huang L."/>
            <person name="Du W."/>
            <person name="Huang Y."/>
        </authorList>
    </citation>
    <scope>NUCLEOTIDE SEQUENCE [LARGE SCALE GENOMIC DNA]</scope>
    <source>
        <strain evidence="1 2">IO3-P3-H5</strain>
    </source>
</reference>
<protein>
    <submittedName>
        <fullName evidence="1">Uncharacterized protein</fullName>
    </submittedName>
</protein>
<dbReference type="OrthoDB" id="2972708at2"/>
<proteinExistence type="predicted"/>
<dbReference type="EMBL" id="NPOA01000004">
    <property type="protein sequence ID" value="PAV30330.1"/>
    <property type="molecule type" value="Genomic_DNA"/>
</dbReference>
<evidence type="ECO:0000313" key="1">
    <source>
        <dbReference type="EMBL" id="PAV30330.1"/>
    </source>
</evidence>
<organism evidence="1 2">
    <name type="scientific">Virgibacillus profundi</name>
    <dbReference type="NCBI Taxonomy" id="2024555"/>
    <lineage>
        <taxon>Bacteria</taxon>
        <taxon>Bacillati</taxon>
        <taxon>Bacillota</taxon>
        <taxon>Bacilli</taxon>
        <taxon>Bacillales</taxon>
        <taxon>Bacillaceae</taxon>
        <taxon>Virgibacillus</taxon>
    </lineage>
</organism>
<name>A0A2A2IGR1_9BACI</name>
<accession>A0A2A2IGR1</accession>
<evidence type="ECO:0000313" key="2">
    <source>
        <dbReference type="Proteomes" id="UP000218887"/>
    </source>
</evidence>
<sequence length="98" mass="11226">MFLIRDHDGHVHSKVKDPGVVIDKKTGTLIMIGEASKMEDYRLSLKNRYESFGAFALSKDLVTMKISKDQDEIDKVFQITGYVKTLYDNLIKTVEEEV</sequence>